<protein>
    <submittedName>
        <fullName evidence="1">Uncharacterized protein</fullName>
    </submittedName>
</protein>
<sequence>MAPLQPRTNPHQFSNLQQPLHALPHFLLAQRIEINKKKNSSSNSSHPSANWSPCSTAVASTITTDRTRKSHIDINFHPPLRRGHPFYHGSRFRMFQSQCATPIFHTKTPNEANKQSRTTCVEDSQSCRQCEHLLSVINLLKCKF</sequence>
<gene>
    <name evidence="1" type="ORF">ES332_D09G226200v1</name>
</gene>
<proteinExistence type="predicted"/>
<dbReference type="EMBL" id="CM017631">
    <property type="protein sequence ID" value="TYH55292.1"/>
    <property type="molecule type" value="Genomic_DNA"/>
</dbReference>
<dbReference type="Proteomes" id="UP000322667">
    <property type="component" value="Chromosome D09"/>
</dbReference>
<reference evidence="1 2" key="1">
    <citation type="submission" date="2019-07" db="EMBL/GenBank/DDBJ databases">
        <title>WGS assembly of Gossypium tomentosum.</title>
        <authorList>
            <person name="Chen Z.J."/>
            <person name="Sreedasyam A."/>
            <person name="Ando A."/>
            <person name="Song Q."/>
            <person name="De L."/>
            <person name="Hulse-Kemp A."/>
            <person name="Ding M."/>
            <person name="Ye W."/>
            <person name="Kirkbride R."/>
            <person name="Jenkins J."/>
            <person name="Plott C."/>
            <person name="Lovell J."/>
            <person name="Lin Y.-M."/>
            <person name="Vaughn R."/>
            <person name="Liu B."/>
            <person name="Li W."/>
            <person name="Simpson S."/>
            <person name="Scheffler B."/>
            <person name="Saski C."/>
            <person name="Grover C."/>
            <person name="Hu G."/>
            <person name="Conover J."/>
            <person name="Carlson J."/>
            <person name="Shu S."/>
            <person name="Boston L."/>
            <person name="Williams M."/>
            <person name="Peterson D."/>
            <person name="Mcgee K."/>
            <person name="Jones D."/>
            <person name="Wendel J."/>
            <person name="Stelly D."/>
            <person name="Grimwood J."/>
            <person name="Schmutz J."/>
        </authorList>
    </citation>
    <scope>NUCLEOTIDE SEQUENCE [LARGE SCALE GENOMIC DNA]</scope>
    <source>
        <strain evidence="1">7179.01</strain>
    </source>
</reference>
<evidence type="ECO:0000313" key="1">
    <source>
        <dbReference type="EMBL" id="TYH55292.1"/>
    </source>
</evidence>
<organism evidence="1 2">
    <name type="scientific">Gossypium tomentosum</name>
    <name type="common">Hawaiian cotton</name>
    <name type="synonym">Gossypium sandvicense</name>
    <dbReference type="NCBI Taxonomy" id="34277"/>
    <lineage>
        <taxon>Eukaryota</taxon>
        <taxon>Viridiplantae</taxon>
        <taxon>Streptophyta</taxon>
        <taxon>Embryophyta</taxon>
        <taxon>Tracheophyta</taxon>
        <taxon>Spermatophyta</taxon>
        <taxon>Magnoliopsida</taxon>
        <taxon>eudicotyledons</taxon>
        <taxon>Gunneridae</taxon>
        <taxon>Pentapetalae</taxon>
        <taxon>rosids</taxon>
        <taxon>malvids</taxon>
        <taxon>Malvales</taxon>
        <taxon>Malvaceae</taxon>
        <taxon>Malvoideae</taxon>
        <taxon>Gossypium</taxon>
    </lineage>
</organism>
<keyword evidence="2" id="KW-1185">Reference proteome</keyword>
<dbReference type="AlphaFoldDB" id="A0A5D2JLC5"/>
<accession>A0A5D2JLC5</accession>
<name>A0A5D2JLC5_GOSTO</name>
<evidence type="ECO:0000313" key="2">
    <source>
        <dbReference type="Proteomes" id="UP000322667"/>
    </source>
</evidence>